<evidence type="ECO:0000313" key="1">
    <source>
        <dbReference type="EMBL" id="KAI8020583.1"/>
    </source>
</evidence>
<sequence>MLWSQFEDEQVSVCSFFGKIFHSLILFSPTYCDCICILFGDGFLVRTELVCGGGGGKRTTGGGCEEKIFVSVRLTPLNEKEIARNDVCDWECINEDTIIFKNCNLPLPDRSIMLDLRKKFECNLRRIVVTISYQHCCHGLDTPHQHPTPPPPRQVDRVFRSDCSTTEVYEKGAKGVALSVVNSISQRGTVTEKLTEEPLRDWNNVMELLSICEDKALVKHLQRELARLESELRSQGPTFVASHYLALLREKGLQIEKLEKEMIDLTIQRDLAQCQVQDLLQLVGNEGHSMTRVLITTHACKFESHRNLKIQYQRHPLWQVLTPWTLVLDQSRDLFILMDIVGEALMITAYKFFLNLKRTLCRMILLHSYWSVFLCLSEAILDGVGTWDFGGFMQGSLMHRGRRIE</sequence>
<accession>A0ACC0I465</accession>
<name>A0ACC0I465_9ERIC</name>
<reference evidence="1 2" key="1">
    <citation type="journal article" date="2022" name="Plant J.">
        <title>Chromosome-level genome of Camellia lanceoleosa provides a valuable resource for understanding genome evolution and self-incompatibility.</title>
        <authorList>
            <person name="Gong W."/>
            <person name="Xiao S."/>
            <person name="Wang L."/>
            <person name="Liao Z."/>
            <person name="Chang Y."/>
            <person name="Mo W."/>
            <person name="Hu G."/>
            <person name="Li W."/>
            <person name="Zhao G."/>
            <person name="Zhu H."/>
            <person name="Hu X."/>
            <person name="Ji K."/>
            <person name="Xiang X."/>
            <person name="Song Q."/>
            <person name="Yuan D."/>
            <person name="Jin S."/>
            <person name="Zhang L."/>
        </authorList>
    </citation>
    <scope>NUCLEOTIDE SEQUENCE [LARGE SCALE GENOMIC DNA]</scope>
    <source>
        <strain evidence="1">SQ_2022a</strain>
    </source>
</reference>
<comment type="caution">
    <text evidence="1">The sequence shown here is derived from an EMBL/GenBank/DDBJ whole genome shotgun (WGS) entry which is preliminary data.</text>
</comment>
<gene>
    <name evidence="1" type="ORF">LOK49_LG04G00755</name>
</gene>
<protein>
    <submittedName>
        <fullName evidence="1">Kinesin-like protein KIN-7G</fullName>
    </submittedName>
</protein>
<evidence type="ECO:0000313" key="2">
    <source>
        <dbReference type="Proteomes" id="UP001060215"/>
    </source>
</evidence>
<keyword evidence="2" id="KW-1185">Reference proteome</keyword>
<dbReference type="Proteomes" id="UP001060215">
    <property type="component" value="Chromosome 2"/>
</dbReference>
<organism evidence="1 2">
    <name type="scientific">Camellia lanceoleosa</name>
    <dbReference type="NCBI Taxonomy" id="1840588"/>
    <lineage>
        <taxon>Eukaryota</taxon>
        <taxon>Viridiplantae</taxon>
        <taxon>Streptophyta</taxon>
        <taxon>Embryophyta</taxon>
        <taxon>Tracheophyta</taxon>
        <taxon>Spermatophyta</taxon>
        <taxon>Magnoliopsida</taxon>
        <taxon>eudicotyledons</taxon>
        <taxon>Gunneridae</taxon>
        <taxon>Pentapetalae</taxon>
        <taxon>asterids</taxon>
        <taxon>Ericales</taxon>
        <taxon>Theaceae</taxon>
        <taxon>Camellia</taxon>
    </lineage>
</organism>
<proteinExistence type="predicted"/>
<dbReference type="EMBL" id="CM045759">
    <property type="protein sequence ID" value="KAI8020583.1"/>
    <property type="molecule type" value="Genomic_DNA"/>
</dbReference>